<evidence type="ECO:0000313" key="12">
    <source>
        <dbReference type="EMBL" id="SHK61959.1"/>
    </source>
</evidence>
<dbReference type="Gene3D" id="3.40.1700.10">
    <property type="entry name" value="DNA integrity scanning protein, DisA, N-terminal domain"/>
    <property type="match status" value="1"/>
</dbReference>
<dbReference type="InterPro" id="IPR050338">
    <property type="entry name" value="DisA"/>
</dbReference>
<dbReference type="InterPro" id="IPR003390">
    <property type="entry name" value="DNA_integrity_scan_DisA_N"/>
</dbReference>
<feature type="transmembrane region" description="Helical" evidence="10">
    <location>
        <begin position="6"/>
        <end position="26"/>
    </location>
</feature>
<dbReference type="EC" id="2.7.7.85" evidence="10"/>
<keyword evidence="5 10" id="KW-0548">Nucleotidyltransferase</keyword>
<evidence type="ECO:0000256" key="7">
    <source>
        <dbReference type="ARBA" id="ARBA00022840"/>
    </source>
</evidence>
<dbReference type="HAMAP" id="MF_01499">
    <property type="entry name" value="DacA"/>
    <property type="match status" value="1"/>
</dbReference>
<dbReference type="PANTHER" id="PTHR34185:SF1">
    <property type="entry name" value="DIADENYLATE CYCLASE"/>
    <property type="match status" value="1"/>
</dbReference>
<dbReference type="InterPro" id="IPR034701">
    <property type="entry name" value="CdaA"/>
</dbReference>
<accession>A0A1M6TYF3</accession>
<protein>
    <recommendedName>
        <fullName evidence="10">Diadenylate cyclase</fullName>
        <shortName evidence="10">DAC</shortName>
        <ecNumber evidence="10">2.7.7.85</ecNumber>
    </recommendedName>
    <alternativeName>
        <fullName evidence="10">Cyclic-di-AMP synthase</fullName>
        <shortName evidence="10">c-di-AMP synthase</shortName>
    </alternativeName>
</protein>
<keyword evidence="9 10" id="KW-0472">Membrane</keyword>
<dbReference type="SUPFAM" id="SSF143597">
    <property type="entry name" value="YojJ-like"/>
    <property type="match status" value="1"/>
</dbReference>
<dbReference type="Pfam" id="PF02457">
    <property type="entry name" value="DAC"/>
    <property type="match status" value="1"/>
</dbReference>
<comment type="subunit">
    <text evidence="10">Probably a homodimer.</text>
</comment>
<comment type="catalytic activity">
    <reaction evidence="1 10">
        <text>2 ATP = 3',3'-c-di-AMP + 2 diphosphate</text>
        <dbReference type="Rhea" id="RHEA:35655"/>
        <dbReference type="ChEBI" id="CHEBI:30616"/>
        <dbReference type="ChEBI" id="CHEBI:33019"/>
        <dbReference type="ChEBI" id="CHEBI:71500"/>
        <dbReference type="EC" id="2.7.7.85"/>
    </reaction>
</comment>
<organism evidence="12 13">
    <name type="scientific">Rhodothermus profundi</name>
    <dbReference type="NCBI Taxonomy" id="633813"/>
    <lineage>
        <taxon>Bacteria</taxon>
        <taxon>Pseudomonadati</taxon>
        <taxon>Rhodothermota</taxon>
        <taxon>Rhodothermia</taxon>
        <taxon>Rhodothermales</taxon>
        <taxon>Rhodothermaceae</taxon>
        <taxon>Rhodothermus</taxon>
    </lineage>
</organism>
<keyword evidence="7 10" id="KW-0067">ATP-binding</keyword>
<comment type="function">
    <text evidence="10">Catalyzes the condensation of 2 ATP molecules into cyclic di-AMP (c-di-AMP), a second messenger used to regulate differing processes in different bacteria.</text>
</comment>
<evidence type="ECO:0000259" key="11">
    <source>
        <dbReference type="PROSITE" id="PS51794"/>
    </source>
</evidence>
<dbReference type="PIRSF" id="PIRSF004793">
    <property type="entry name" value="UCP004793"/>
    <property type="match status" value="1"/>
</dbReference>
<dbReference type="EMBL" id="FRAU01000004">
    <property type="protein sequence ID" value="SHK61959.1"/>
    <property type="molecule type" value="Genomic_DNA"/>
</dbReference>
<dbReference type="GO" id="GO:0006171">
    <property type="term" value="P:cAMP biosynthetic process"/>
    <property type="evidence" value="ECO:0007669"/>
    <property type="project" value="InterPro"/>
</dbReference>
<proteinExistence type="inferred from homology"/>
<evidence type="ECO:0000256" key="2">
    <source>
        <dbReference type="ARBA" id="ARBA00022475"/>
    </source>
</evidence>
<keyword evidence="13" id="KW-1185">Reference proteome</keyword>
<evidence type="ECO:0000256" key="4">
    <source>
        <dbReference type="ARBA" id="ARBA00022692"/>
    </source>
</evidence>
<dbReference type="InterPro" id="IPR045585">
    <property type="entry name" value="CdaA_N"/>
</dbReference>
<evidence type="ECO:0000256" key="3">
    <source>
        <dbReference type="ARBA" id="ARBA00022679"/>
    </source>
</evidence>
<dbReference type="FunFam" id="3.40.1700.10:FF:000002">
    <property type="entry name" value="Diadenylate cyclase"/>
    <property type="match status" value="1"/>
</dbReference>
<evidence type="ECO:0000256" key="1">
    <source>
        <dbReference type="ARBA" id="ARBA00000877"/>
    </source>
</evidence>
<reference evidence="13" key="1">
    <citation type="submission" date="2016-11" db="EMBL/GenBank/DDBJ databases">
        <authorList>
            <person name="Varghese N."/>
            <person name="Submissions S."/>
        </authorList>
    </citation>
    <scope>NUCLEOTIDE SEQUENCE [LARGE SCALE GENOMIC DNA]</scope>
    <source>
        <strain evidence="13">DSM 22212</strain>
    </source>
</reference>
<dbReference type="InterPro" id="IPR036888">
    <property type="entry name" value="DNA_integrity_DisA_N_sf"/>
</dbReference>
<gene>
    <name evidence="10" type="primary">dacA</name>
    <name evidence="12" type="ORF">SAMN04488087_1587</name>
</gene>
<feature type="transmembrane region" description="Helical" evidence="10">
    <location>
        <begin position="38"/>
        <end position="57"/>
    </location>
</feature>
<evidence type="ECO:0000256" key="5">
    <source>
        <dbReference type="ARBA" id="ARBA00022695"/>
    </source>
</evidence>
<keyword evidence="4 10" id="KW-0812">Transmembrane</keyword>
<dbReference type="OrthoDB" id="9807385at2"/>
<evidence type="ECO:0000256" key="6">
    <source>
        <dbReference type="ARBA" id="ARBA00022741"/>
    </source>
</evidence>
<evidence type="ECO:0000256" key="10">
    <source>
        <dbReference type="HAMAP-Rule" id="MF_01499"/>
    </source>
</evidence>
<keyword evidence="2 10" id="KW-1003">Cell membrane</keyword>
<dbReference type="InterPro" id="IPR014046">
    <property type="entry name" value="C-di-AMP_synthase"/>
</dbReference>
<dbReference type="Proteomes" id="UP000185812">
    <property type="component" value="Unassembled WGS sequence"/>
</dbReference>
<dbReference type="PROSITE" id="PS51794">
    <property type="entry name" value="DAC"/>
    <property type="match status" value="1"/>
</dbReference>
<dbReference type="STRING" id="633813.SAMN04488087_1587"/>
<dbReference type="RefSeq" id="WP_072715429.1">
    <property type="nucleotide sequence ID" value="NZ_FRAU01000004.1"/>
</dbReference>
<dbReference type="NCBIfam" id="TIGR00159">
    <property type="entry name" value="diadenylate cyclase CdaA"/>
    <property type="match status" value="1"/>
</dbReference>
<dbReference type="PANTHER" id="PTHR34185">
    <property type="entry name" value="DIADENYLATE CYCLASE"/>
    <property type="match status" value="1"/>
</dbReference>
<name>A0A1M6TYF3_9BACT</name>
<dbReference type="GO" id="GO:0004016">
    <property type="term" value="F:adenylate cyclase activity"/>
    <property type="evidence" value="ECO:0007669"/>
    <property type="project" value="UniProtKB-UniRule"/>
</dbReference>
<comment type="caution">
    <text evidence="10">Lacks conserved residue(s) required for the propagation of feature annotation.</text>
</comment>
<feature type="domain" description="DAC" evidence="11">
    <location>
        <begin position="82"/>
        <end position="240"/>
    </location>
</feature>
<dbReference type="AlphaFoldDB" id="A0A1M6TYF3"/>
<keyword evidence="8 10" id="KW-1133">Transmembrane helix</keyword>
<comment type="similarity">
    <text evidence="10">Belongs to the adenylate cyclase family. DacA/CdaA subfamily.</text>
</comment>
<keyword evidence="6 10" id="KW-0547">Nucleotide-binding</keyword>
<evidence type="ECO:0000256" key="8">
    <source>
        <dbReference type="ARBA" id="ARBA00022989"/>
    </source>
</evidence>
<dbReference type="GO" id="GO:0106408">
    <property type="term" value="F:diadenylate cyclase activity"/>
    <property type="evidence" value="ECO:0007669"/>
    <property type="project" value="UniProtKB-EC"/>
</dbReference>
<dbReference type="Pfam" id="PF19293">
    <property type="entry name" value="CdaA_N"/>
    <property type="match status" value="1"/>
</dbReference>
<feature type="transmembrane region" description="Helical" evidence="10">
    <location>
        <begin position="63"/>
        <end position="81"/>
    </location>
</feature>
<keyword evidence="3 10" id="KW-0808">Transferase</keyword>
<dbReference type="GO" id="GO:0005524">
    <property type="term" value="F:ATP binding"/>
    <property type="evidence" value="ECO:0007669"/>
    <property type="project" value="UniProtKB-UniRule"/>
</dbReference>
<evidence type="ECO:0000256" key="9">
    <source>
        <dbReference type="ARBA" id="ARBA00023136"/>
    </source>
</evidence>
<sequence length="269" mass="29953">MTLVHWIIPIRLVDLLEIGLVAYVLYKLYQLMRGTLAVQIFLGVMAIYLLQVIVTALDMTMLRRFFGALSEVAVLAVIILFQPEIRRLLVMVAQTPFLRRFVSAPVREEVIHEVCAAVAEMSRLRIGALIVFERSTGLRHYIETGTILNARISRELLLTIFYDKNPLHDGAVIIRNQVIAAARCILPVSTSMKLSPHLGLRHRAAVGITEQTDAFVVVVSEETGTISVAQQGELISNLTAAELRTLLIEALEARPAVEVEEETSMELPS</sequence>
<evidence type="ECO:0000313" key="13">
    <source>
        <dbReference type="Proteomes" id="UP000185812"/>
    </source>
</evidence>